<sequence length="89" mass="9993">MGFRSEATVSDFPRLNRGGRIVSRQDCSGRSISAQHFGAASTQRTASDSLSLSLTIWMDFYLRFVLAFLFADRIRGPLHQTSVRRAQLV</sequence>
<reference evidence="1 2" key="1">
    <citation type="journal article" date="2017" name="Gigascience">
        <title>Draft genome of the honey bee ectoparasitic mite, Tropilaelaps mercedesae, is shaped by the parasitic life history.</title>
        <authorList>
            <person name="Dong X."/>
            <person name="Armstrong S.D."/>
            <person name="Xia D."/>
            <person name="Makepeace B.L."/>
            <person name="Darby A.C."/>
            <person name="Kadowaki T."/>
        </authorList>
    </citation>
    <scope>NUCLEOTIDE SEQUENCE [LARGE SCALE GENOMIC DNA]</scope>
    <source>
        <strain evidence="1">Wuxi-XJTLU</strain>
    </source>
</reference>
<evidence type="ECO:0000313" key="2">
    <source>
        <dbReference type="Proteomes" id="UP000192247"/>
    </source>
</evidence>
<dbReference type="InParanoid" id="A0A1V9X239"/>
<organism evidence="1 2">
    <name type="scientific">Tropilaelaps mercedesae</name>
    <dbReference type="NCBI Taxonomy" id="418985"/>
    <lineage>
        <taxon>Eukaryota</taxon>
        <taxon>Metazoa</taxon>
        <taxon>Ecdysozoa</taxon>
        <taxon>Arthropoda</taxon>
        <taxon>Chelicerata</taxon>
        <taxon>Arachnida</taxon>
        <taxon>Acari</taxon>
        <taxon>Parasitiformes</taxon>
        <taxon>Mesostigmata</taxon>
        <taxon>Gamasina</taxon>
        <taxon>Dermanyssoidea</taxon>
        <taxon>Laelapidae</taxon>
        <taxon>Tropilaelaps</taxon>
    </lineage>
</organism>
<keyword evidence="2" id="KW-1185">Reference proteome</keyword>
<dbReference type="AlphaFoldDB" id="A0A1V9X239"/>
<comment type="caution">
    <text evidence="1">The sequence shown here is derived from an EMBL/GenBank/DDBJ whole genome shotgun (WGS) entry which is preliminary data.</text>
</comment>
<name>A0A1V9X239_9ACAR</name>
<evidence type="ECO:0000313" key="1">
    <source>
        <dbReference type="EMBL" id="OQR67312.1"/>
    </source>
</evidence>
<gene>
    <name evidence="1" type="ORF">BIW11_04795</name>
</gene>
<dbReference type="EMBL" id="MNPL01029205">
    <property type="protein sequence ID" value="OQR67312.1"/>
    <property type="molecule type" value="Genomic_DNA"/>
</dbReference>
<accession>A0A1V9X239</accession>
<dbReference type="Proteomes" id="UP000192247">
    <property type="component" value="Unassembled WGS sequence"/>
</dbReference>
<protein>
    <submittedName>
        <fullName evidence="1">Uncharacterized protein</fullName>
    </submittedName>
</protein>
<proteinExistence type="predicted"/>